<dbReference type="EMBL" id="FNHB01000005">
    <property type="protein sequence ID" value="SDM49040.1"/>
    <property type="molecule type" value="Genomic_DNA"/>
</dbReference>
<organism evidence="2 3">
    <name type="scientific">Dendrosporobacter quercicolus</name>
    <dbReference type="NCBI Taxonomy" id="146817"/>
    <lineage>
        <taxon>Bacteria</taxon>
        <taxon>Bacillati</taxon>
        <taxon>Bacillota</taxon>
        <taxon>Negativicutes</taxon>
        <taxon>Selenomonadales</taxon>
        <taxon>Sporomusaceae</taxon>
        <taxon>Dendrosporobacter</taxon>
    </lineage>
</organism>
<dbReference type="OrthoDB" id="10005574at2"/>
<evidence type="ECO:0000259" key="1">
    <source>
        <dbReference type="Pfam" id="PF04961"/>
    </source>
</evidence>
<accession>A0A1G9TMX5</accession>
<feature type="domain" description="Cyclodeaminase/cyclohydrolase" evidence="1">
    <location>
        <begin position="10"/>
        <end position="176"/>
    </location>
</feature>
<proteinExistence type="predicted"/>
<keyword evidence="3" id="KW-1185">Reference proteome</keyword>
<dbReference type="GO" id="GO:0003824">
    <property type="term" value="F:catalytic activity"/>
    <property type="evidence" value="ECO:0007669"/>
    <property type="project" value="InterPro"/>
</dbReference>
<name>A0A1G9TMX5_9FIRM</name>
<dbReference type="AlphaFoldDB" id="A0A1G9TMX5"/>
<dbReference type="STRING" id="146817.SAMN04488502_10529"/>
<dbReference type="RefSeq" id="WP_092072734.1">
    <property type="nucleotide sequence ID" value="NZ_FNHB01000005.1"/>
</dbReference>
<reference evidence="2 3" key="1">
    <citation type="submission" date="2016-10" db="EMBL/GenBank/DDBJ databases">
        <authorList>
            <person name="de Groot N.N."/>
        </authorList>
    </citation>
    <scope>NUCLEOTIDE SEQUENCE [LARGE SCALE GENOMIC DNA]</scope>
    <source>
        <strain evidence="2 3">DSM 1736</strain>
    </source>
</reference>
<sequence>MNSSLVALTVDGFFDKMAQNPPPGGGSAAALAGLMGVSLLEMASRQQIAGPDLAAVQAELAGLHQSLSGLIDRDAAVLAAVLPLLSQADLTDNVAAGQLADAVEQAIAVPLSIARSCVRGLELARILLNGVAGHVAGDLLIGALACQHAVTGALLMAAVNIPLLPDAAVQAGFRTQLRLIDSAAKALIDELQSAVYAREPYRFMK</sequence>
<dbReference type="Gene3D" id="1.20.120.680">
    <property type="entry name" value="Formiminotetrahydrofolate cyclodeaminase monomer, up-and-down helical bundle"/>
    <property type="match status" value="1"/>
</dbReference>
<evidence type="ECO:0000313" key="3">
    <source>
        <dbReference type="Proteomes" id="UP000214880"/>
    </source>
</evidence>
<protein>
    <submittedName>
        <fullName evidence="2">Formimidoyltetrahydrofolate cyclodeaminase</fullName>
    </submittedName>
</protein>
<dbReference type="InterPro" id="IPR007044">
    <property type="entry name" value="Cyclodeamin/CycHdrlase"/>
</dbReference>
<dbReference type="SUPFAM" id="SSF101262">
    <property type="entry name" value="Methenyltetrahydrofolate cyclohydrolase-like"/>
    <property type="match status" value="1"/>
</dbReference>
<evidence type="ECO:0000313" key="2">
    <source>
        <dbReference type="EMBL" id="SDM49040.1"/>
    </source>
</evidence>
<gene>
    <name evidence="2" type="ORF">SAMN04488502_10529</name>
</gene>
<dbReference type="Proteomes" id="UP000214880">
    <property type="component" value="Unassembled WGS sequence"/>
</dbReference>
<dbReference type="Pfam" id="PF04961">
    <property type="entry name" value="FTCD_C"/>
    <property type="match status" value="1"/>
</dbReference>
<dbReference type="InterPro" id="IPR036178">
    <property type="entry name" value="Formintransfe-cycloase-like_sf"/>
</dbReference>